<dbReference type="InterPro" id="IPR036271">
    <property type="entry name" value="Tet_transcr_reg_TetR-rel_C_sf"/>
</dbReference>
<comment type="caution">
    <text evidence="5">The sequence shown here is derived from an EMBL/GenBank/DDBJ whole genome shotgun (WGS) entry which is preliminary data.</text>
</comment>
<reference evidence="5" key="1">
    <citation type="submission" date="2022-08" db="EMBL/GenBank/DDBJ databases">
        <title>Genome analysis of Corynebacteriales strain.</title>
        <authorList>
            <person name="Lee S.D."/>
        </authorList>
    </citation>
    <scope>NUCLEOTIDE SEQUENCE</scope>
    <source>
        <strain evidence="5">D3-21</strain>
    </source>
</reference>
<protein>
    <submittedName>
        <fullName evidence="5">TetR/AcrR family transcriptional regulator</fullName>
    </submittedName>
</protein>
<evidence type="ECO:0000313" key="6">
    <source>
        <dbReference type="Proteomes" id="UP001152755"/>
    </source>
</evidence>
<gene>
    <name evidence="5" type="ORF">NVS88_04815</name>
</gene>
<dbReference type="EMBL" id="JANRHA010000002">
    <property type="protein sequence ID" value="MDG3013876.1"/>
    <property type="molecule type" value="Genomic_DNA"/>
</dbReference>
<organism evidence="5 6">
    <name type="scientific">Speluncibacter jeojiensis</name>
    <dbReference type="NCBI Taxonomy" id="2710754"/>
    <lineage>
        <taxon>Bacteria</taxon>
        <taxon>Bacillati</taxon>
        <taxon>Actinomycetota</taxon>
        <taxon>Actinomycetes</taxon>
        <taxon>Mycobacteriales</taxon>
        <taxon>Speluncibacteraceae</taxon>
        <taxon>Speluncibacter</taxon>
    </lineage>
</organism>
<dbReference type="SUPFAM" id="SSF46689">
    <property type="entry name" value="Homeodomain-like"/>
    <property type="match status" value="1"/>
</dbReference>
<dbReference type="PANTHER" id="PTHR30055:SF153">
    <property type="entry name" value="HTH-TYPE TRANSCRIPTIONAL REPRESSOR RV3405C"/>
    <property type="match status" value="1"/>
</dbReference>
<keyword evidence="1 2" id="KW-0238">DNA-binding</keyword>
<dbReference type="Gene3D" id="1.10.10.60">
    <property type="entry name" value="Homeodomain-like"/>
    <property type="match status" value="1"/>
</dbReference>
<dbReference type="RefSeq" id="WP_277832806.1">
    <property type="nucleotide sequence ID" value="NZ_JAAIVF010000003.1"/>
</dbReference>
<evidence type="ECO:0000259" key="4">
    <source>
        <dbReference type="PROSITE" id="PS50977"/>
    </source>
</evidence>
<dbReference type="Pfam" id="PF00440">
    <property type="entry name" value="TetR_N"/>
    <property type="match status" value="1"/>
</dbReference>
<feature type="domain" description="HTH tetR-type" evidence="4">
    <location>
        <begin position="22"/>
        <end position="82"/>
    </location>
</feature>
<evidence type="ECO:0000256" key="2">
    <source>
        <dbReference type="PROSITE-ProRule" id="PRU00335"/>
    </source>
</evidence>
<dbReference type="Gene3D" id="1.10.357.10">
    <property type="entry name" value="Tetracycline Repressor, domain 2"/>
    <property type="match status" value="1"/>
</dbReference>
<evidence type="ECO:0000256" key="3">
    <source>
        <dbReference type="SAM" id="MobiDB-lite"/>
    </source>
</evidence>
<feature type="region of interest" description="Disordered" evidence="3">
    <location>
        <begin position="1"/>
        <end position="22"/>
    </location>
</feature>
<dbReference type="SUPFAM" id="SSF48498">
    <property type="entry name" value="Tetracyclin repressor-like, C-terminal domain"/>
    <property type="match status" value="1"/>
</dbReference>
<dbReference type="GO" id="GO:0000976">
    <property type="term" value="F:transcription cis-regulatory region binding"/>
    <property type="evidence" value="ECO:0007669"/>
    <property type="project" value="TreeGrafter"/>
</dbReference>
<dbReference type="AlphaFoldDB" id="A0A9X4M3R1"/>
<dbReference type="PANTHER" id="PTHR30055">
    <property type="entry name" value="HTH-TYPE TRANSCRIPTIONAL REGULATOR RUTR"/>
    <property type="match status" value="1"/>
</dbReference>
<dbReference type="InterPro" id="IPR009057">
    <property type="entry name" value="Homeodomain-like_sf"/>
</dbReference>
<keyword evidence="6" id="KW-1185">Reference proteome</keyword>
<dbReference type="InterPro" id="IPR050109">
    <property type="entry name" value="HTH-type_TetR-like_transc_reg"/>
</dbReference>
<dbReference type="PROSITE" id="PS50977">
    <property type="entry name" value="HTH_TETR_2"/>
    <property type="match status" value="1"/>
</dbReference>
<evidence type="ECO:0000256" key="1">
    <source>
        <dbReference type="ARBA" id="ARBA00023125"/>
    </source>
</evidence>
<dbReference type="InterPro" id="IPR023772">
    <property type="entry name" value="DNA-bd_HTH_TetR-type_CS"/>
</dbReference>
<dbReference type="InterPro" id="IPR001647">
    <property type="entry name" value="HTH_TetR"/>
</dbReference>
<feature type="DNA-binding region" description="H-T-H motif" evidence="2">
    <location>
        <begin position="45"/>
        <end position="64"/>
    </location>
</feature>
<name>A0A9X4M3R1_9ACTN</name>
<evidence type="ECO:0000313" key="5">
    <source>
        <dbReference type="EMBL" id="MDG3013876.1"/>
    </source>
</evidence>
<sequence length="221" mass="23649">MSSCNECVEDSAVEDRGADEPSSVDDAILDAARGCVLDFGVRRSTLAEVARRAGVSRPTVYRRWPDMRAVVGDLLTREIRANLPTPVLGVGPARAALVATAVRSCALIRSHPLFEKIYRTDPEIMMTYISDRLGTSQRALIELLATGITAGQADGSIRAGVPTEMAAMLLLICQSAVQSASMIAELLGRPALDEQLGFAIDGYLRPSATDHDHMTKGDAHA</sequence>
<dbReference type="Proteomes" id="UP001152755">
    <property type="component" value="Unassembled WGS sequence"/>
</dbReference>
<accession>A0A9X4M3R1</accession>
<proteinExistence type="predicted"/>
<dbReference type="PROSITE" id="PS01081">
    <property type="entry name" value="HTH_TETR_1"/>
    <property type="match status" value="1"/>
</dbReference>
<dbReference type="GO" id="GO:0003700">
    <property type="term" value="F:DNA-binding transcription factor activity"/>
    <property type="evidence" value="ECO:0007669"/>
    <property type="project" value="TreeGrafter"/>
</dbReference>